<dbReference type="RefSeq" id="WP_192554134.1">
    <property type="nucleotide sequence ID" value="NZ_JACZZA010000001.1"/>
</dbReference>
<keyword evidence="3" id="KW-1133">Transmembrane helix</keyword>
<dbReference type="Gene3D" id="2.40.30.170">
    <property type="match status" value="1"/>
</dbReference>
<dbReference type="SUPFAM" id="SSF111369">
    <property type="entry name" value="HlyD-like secretion proteins"/>
    <property type="match status" value="1"/>
</dbReference>
<feature type="transmembrane region" description="Helical" evidence="3">
    <location>
        <begin position="20"/>
        <end position="38"/>
    </location>
</feature>
<evidence type="ECO:0000313" key="8">
    <source>
        <dbReference type="Proteomes" id="UP000651010"/>
    </source>
</evidence>
<organism evidence="7 8">
    <name type="scientific">Dyella acidiphila</name>
    <dbReference type="NCBI Taxonomy" id="2775866"/>
    <lineage>
        <taxon>Bacteria</taxon>
        <taxon>Pseudomonadati</taxon>
        <taxon>Pseudomonadota</taxon>
        <taxon>Gammaproteobacteria</taxon>
        <taxon>Lysobacterales</taxon>
        <taxon>Rhodanobacteraceae</taxon>
        <taxon>Dyella</taxon>
    </lineage>
</organism>
<name>A0ABR9G5H1_9GAMM</name>
<feature type="region of interest" description="Disordered" evidence="2">
    <location>
        <begin position="365"/>
        <end position="404"/>
    </location>
</feature>
<dbReference type="InterPro" id="IPR058624">
    <property type="entry name" value="MdtA-like_HH"/>
</dbReference>
<dbReference type="Proteomes" id="UP000651010">
    <property type="component" value="Unassembled WGS sequence"/>
</dbReference>
<dbReference type="Pfam" id="PF25876">
    <property type="entry name" value="HH_MFP_RND"/>
    <property type="match status" value="1"/>
</dbReference>
<dbReference type="NCBIfam" id="TIGR01730">
    <property type="entry name" value="RND_mfp"/>
    <property type="match status" value="1"/>
</dbReference>
<comment type="similarity">
    <text evidence="1">Belongs to the membrane fusion protein (MFP) (TC 8.A.1) family.</text>
</comment>
<evidence type="ECO:0000313" key="7">
    <source>
        <dbReference type="EMBL" id="MBE1159300.1"/>
    </source>
</evidence>
<evidence type="ECO:0000256" key="1">
    <source>
        <dbReference type="ARBA" id="ARBA00009477"/>
    </source>
</evidence>
<feature type="domain" description="Multidrug resistance protein MdtA-like alpha-helical hairpin" evidence="4">
    <location>
        <begin position="122"/>
        <end position="183"/>
    </location>
</feature>
<dbReference type="Pfam" id="PF25917">
    <property type="entry name" value="BSH_RND"/>
    <property type="match status" value="1"/>
</dbReference>
<evidence type="ECO:0000256" key="2">
    <source>
        <dbReference type="SAM" id="MobiDB-lite"/>
    </source>
</evidence>
<dbReference type="Gene3D" id="1.10.287.470">
    <property type="entry name" value="Helix hairpin bin"/>
    <property type="match status" value="1"/>
</dbReference>
<keyword evidence="8" id="KW-1185">Reference proteome</keyword>
<feature type="domain" description="Multidrug resistance protein MdtA-like barrel-sandwich hybrid" evidence="5">
    <location>
        <begin position="86"/>
        <end position="220"/>
    </location>
</feature>
<gene>
    <name evidence="7" type="ORF">IGX34_02810</name>
</gene>
<protein>
    <submittedName>
        <fullName evidence="7">Efflux RND transporter periplasmic adaptor subunit</fullName>
    </submittedName>
</protein>
<dbReference type="Gene3D" id="2.40.50.100">
    <property type="match status" value="1"/>
</dbReference>
<dbReference type="InterPro" id="IPR006143">
    <property type="entry name" value="RND_pump_MFP"/>
</dbReference>
<dbReference type="Gene3D" id="2.40.420.20">
    <property type="match status" value="1"/>
</dbReference>
<dbReference type="InterPro" id="IPR058792">
    <property type="entry name" value="Beta-barrel_RND_2"/>
</dbReference>
<feature type="domain" description="CusB-like beta-barrel" evidence="6">
    <location>
        <begin position="237"/>
        <end position="307"/>
    </location>
</feature>
<dbReference type="PANTHER" id="PTHR30469:SF37">
    <property type="entry name" value="RAGD PROTEIN"/>
    <property type="match status" value="1"/>
</dbReference>
<comment type="caution">
    <text evidence="7">The sequence shown here is derived from an EMBL/GenBank/DDBJ whole genome shotgun (WGS) entry which is preliminary data.</text>
</comment>
<evidence type="ECO:0000259" key="5">
    <source>
        <dbReference type="Pfam" id="PF25917"/>
    </source>
</evidence>
<dbReference type="EMBL" id="JACZZA010000001">
    <property type="protein sequence ID" value="MBE1159300.1"/>
    <property type="molecule type" value="Genomic_DNA"/>
</dbReference>
<dbReference type="InterPro" id="IPR058625">
    <property type="entry name" value="MdtA-like_BSH"/>
</dbReference>
<dbReference type="PANTHER" id="PTHR30469">
    <property type="entry name" value="MULTIDRUG RESISTANCE PROTEIN MDTA"/>
    <property type="match status" value="1"/>
</dbReference>
<proteinExistence type="inferred from homology"/>
<keyword evidence="3" id="KW-0472">Membrane</keyword>
<reference evidence="7 8" key="1">
    <citation type="submission" date="2020-09" db="EMBL/GenBank/DDBJ databases">
        <title>Dyella sp. 7MK23 isolated from forest soil.</title>
        <authorList>
            <person name="Fu J."/>
        </authorList>
    </citation>
    <scope>NUCLEOTIDE SEQUENCE [LARGE SCALE GENOMIC DNA]</scope>
    <source>
        <strain evidence="7 8">7MK23</strain>
    </source>
</reference>
<sequence>MSHNPAPVHVAARPPRLKKLAVIGIIAAVLIVGGGLAIRYHDHHELVQWTDDQLIPTVRLAPPSDPDKVHVITLPGHLEAWYSSPIHARVSGYLKNWYKDIGAQVKSGEVLASIDTPELDQQLEQAKAVLAKARADDNLANITSKRWQHLLASDSVSKQEADEKAGEAEAAEATVLAAKADVDRLNALEAFKNIVAPFKGLVTARRTDVGDLITANNDNSNQELFTVADTTHMRLYVPIPQVDAGGIKPGMKVTLSVPEYPGRTFQATLLGNSGAINQASGSMLAQFEADNDDGALKPGDYADVKLSLETNPNLVSIPASALIFRAHGPQVAVFGPDSHAHLHDVHVGMDLGQTLLIDQGLTQNDRVIENPPDSLMNGDRVQLDASDSDATDQAAAEKGHAAAR</sequence>
<keyword evidence="3" id="KW-0812">Transmembrane</keyword>
<feature type="compositionally biased region" description="Basic and acidic residues" evidence="2">
    <location>
        <begin position="395"/>
        <end position="404"/>
    </location>
</feature>
<evidence type="ECO:0000259" key="4">
    <source>
        <dbReference type="Pfam" id="PF25876"/>
    </source>
</evidence>
<evidence type="ECO:0000256" key="3">
    <source>
        <dbReference type="SAM" id="Phobius"/>
    </source>
</evidence>
<accession>A0ABR9G5H1</accession>
<dbReference type="Pfam" id="PF25954">
    <property type="entry name" value="Beta-barrel_RND_2"/>
    <property type="match status" value="1"/>
</dbReference>
<evidence type="ECO:0000259" key="6">
    <source>
        <dbReference type="Pfam" id="PF25954"/>
    </source>
</evidence>